<name>A0AAW0IDW7_QUESU</name>
<dbReference type="AlphaFoldDB" id="A0AAW0IDW7"/>
<evidence type="ECO:0000313" key="3">
    <source>
        <dbReference type="Proteomes" id="UP000237347"/>
    </source>
</evidence>
<evidence type="ECO:0000256" key="1">
    <source>
        <dbReference type="SAM" id="MobiDB-lite"/>
    </source>
</evidence>
<feature type="region of interest" description="Disordered" evidence="1">
    <location>
        <begin position="1"/>
        <end position="42"/>
    </location>
</feature>
<keyword evidence="3" id="KW-1185">Reference proteome</keyword>
<dbReference type="EMBL" id="PKMF04001407">
    <property type="protein sequence ID" value="KAK7812780.1"/>
    <property type="molecule type" value="Genomic_DNA"/>
</dbReference>
<accession>A0AAW0IDW7</accession>
<comment type="caution">
    <text evidence="2">The sequence shown here is derived from an EMBL/GenBank/DDBJ whole genome shotgun (WGS) entry which is preliminary data.</text>
</comment>
<evidence type="ECO:0000313" key="2">
    <source>
        <dbReference type="EMBL" id="KAK7812780.1"/>
    </source>
</evidence>
<reference evidence="2 3" key="1">
    <citation type="journal article" date="2018" name="Sci. Data">
        <title>The draft genome sequence of cork oak.</title>
        <authorList>
            <person name="Ramos A.M."/>
            <person name="Usie A."/>
            <person name="Barbosa P."/>
            <person name="Barros P.M."/>
            <person name="Capote T."/>
            <person name="Chaves I."/>
            <person name="Simoes F."/>
            <person name="Abreu I."/>
            <person name="Carrasquinho I."/>
            <person name="Faro C."/>
            <person name="Guimaraes J.B."/>
            <person name="Mendonca D."/>
            <person name="Nobrega F."/>
            <person name="Rodrigues L."/>
            <person name="Saibo N.J.M."/>
            <person name="Varela M.C."/>
            <person name="Egas C."/>
            <person name="Matos J."/>
            <person name="Miguel C.M."/>
            <person name="Oliveira M.M."/>
            <person name="Ricardo C.P."/>
            <person name="Goncalves S."/>
        </authorList>
    </citation>
    <scope>NUCLEOTIDE SEQUENCE [LARGE SCALE GENOMIC DNA]</scope>
    <source>
        <strain evidence="3">cv. HL8</strain>
    </source>
</reference>
<gene>
    <name evidence="2" type="ORF">CFP56_006980</name>
</gene>
<feature type="compositionally biased region" description="Basic and acidic residues" evidence="1">
    <location>
        <begin position="33"/>
        <end position="42"/>
    </location>
</feature>
<proteinExistence type="predicted"/>
<protein>
    <submittedName>
        <fullName evidence="2">Uncharacterized protein</fullName>
    </submittedName>
</protein>
<sequence length="107" mass="11990">MHQLHSISVRYGSDVHKELHGKKPPSSPQQERPNPEEIFTKTHEDLVKQGGDWLSSTANACSVVAGLFVTSTFPRQPTCLRLLKEINTLRHPKFSPAHPLSPFTLHS</sequence>
<dbReference type="Proteomes" id="UP000237347">
    <property type="component" value="Unassembled WGS sequence"/>
</dbReference>
<organism evidence="2 3">
    <name type="scientific">Quercus suber</name>
    <name type="common">Cork oak</name>
    <dbReference type="NCBI Taxonomy" id="58331"/>
    <lineage>
        <taxon>Eukaryota</taxon>
        <taxon>Viridiplantae</taxon>
        <taxon>Streptophyta</taxon>
        <taxon>Embryophyta</taxon>
        <taxon>Tracheophyta</taxon>
        <taxon>Spermatophyta</taxon>
        <taxon>Magnoliopsida</taxon>
        <taxon>eudicotyledons</taxon>
        <taxon>Gunneridae</taxon>
        <taxon>Pentapetalae</taxon>
        <taxon>rosids</taxon>
        <taxon>fabids</taxon>
        <taxon>Fagales</taxon>
        <taxon>Fagaceae</taxon>
        <taxon>Quercus</taxon>
    </lineage>
</organism>